<proteinExistence type="predicted"/>
<protein>
    <submittedName>
        <fullName evidence="1">Uncharacterized protein</fullName>
    </submittedName>
</protein>
<dbReference type="Proteomes" id="UP001416858">
    <property type="component" value="Unassembled WGS sequence"/>
</dbReference>
<organism evidence="1 2">
    <name type="scientific">Novipirellula caenicola</name>
    <dbReference type="NCBI Taxonomy" id="1536901"/>
    <lineage>
        <taxon>Bacteria</taxon>
        <taxon>Pseudomonadati</taxon>
        <taxon>Planctomycetota</taxon>
        <taxon>Planctomycetia</taxon>
        <taxon>Pirellulales</taxon>
        <taxon>Pirellulaceae</taxon>
        <taxon>Novipirellula</taxon>
    </lineage>
</organism>
<keyword evidence="2" id="KW-1185">Reference proteome</keyword>
<comment type="caution">
    <text evidence="1">The sequence shown here is derived from an EMBL/GenBank/DDBJ whole genome shotgun (WGS) entry which is preliminary data.</text>
</comment>
<dbReference type="EMBL" id="BAABRO010000002">
    <property type="protein sequence ID" value="GAA5505909.1"/>
    <property type="molecule type" value="Genomic_DNA"/>
</dbReference>
<gene>
    <name evidence="1" type="ORF">Rcae01_01359</name>
</gene>
<evidence type="ECO:0000313" key="1">
    <source>
        <dbReference type="EMBL" id="GAA5505909.1"/>
    </source>
</evidence>
<accession>A0ABP9VL29</accession>
<name>A0ABP9VL29_9BACT</name>
<reference evidence="1 2" key="1">
    <citation type="submission" date="2024-02" db="EMBL/GenBank/DDBJ databases">
        <title>Rhodopirellula caenicola NBRC 110016.</title>
        <authorList>
            <person name="Ichikawa N."/>
            <person name="Katano-Makiyama Y."/>
            <person name="Hidaka K."/>
        </authorList>
    </citation>
    <scope>NUCLEOTIDE SEQUENCE [LARGE SCALE GENOMIC DNA]</scope>
    <source>
        <strain evidence="1 2">NBRC 110016</strain>
    </source>
</reference>
<sequence>MHLTRAVAIRITRRLEDYRKMGDRKMMMLQLGAAHFSVLHFPVNPPLLDCSIKRCIARSISPQSTLQQLIVRGSNYRLKSEF</sequence>
<evidence type="ECO:0000313" key="2">
    <source>
        <dbReference type="Proteomes" id="UP001416858"/>
    </source>
</evidence>